<dbReference type="Proteomes" id="UP001324427">
    <property type="component" value="Unassembled WGS sequence"/>
</dbReference>
<dbReference type="AlphaFoldDB" id="A0AAV9JDV4"/>
<evidence type="ECO:0000256" key="1">
    <source>
        <dbReference type="SAM" id="MobiDB-lite"/>
    </source>
</evidence>
<organism evidence="2 3">
    <name type="scientific">Oleoguttula mirabilis</name>
    <dbReference type="NCBI Taxonomy" id="1507867"/>
    <lineage>
        <taxon>Eukaryota</taxon>
        <taxon>Fungi</taxon>
        <taxon>Dikarya</taxon>
        <taxon>Ascomycota</taxon>
        <taxon>Pezizomycotina</taxon>
        <taxon>Dothideomycetes</taxon>
        <taxon>Dothideomycetidae</taxon>
        <taxon>Mycosphaerellales</taxon>
        <taxon>Teratosphaeriaceae</taxon>
        <taxon>Oleoguttula</taxon>
    </lineage>
</organism>
<name>A0AAV9JDV4_9PEZI</name>
<feature type="region of interest" description="Disordered" evidence="1">
    <location>
        <begin position="29"/>
        <end position="105"/>
    </location>
</feature>
<gene>
    <name evidence="2" type="ORF">LTR36_005726</name>
</gene>
<reference evidence="2 3" key="1">
    <citation type="submission" date="2021-11" db="EMBL/GenBank/DDBJ databases">
        <title>Black yeast isolated from Biological Soil Crust.</title>
        <authorList>
            <person name="Kurbessoian T."/>
        </authorList>
    </citation>
    <scope>NUCLEOTIDE SEQUENCE [LARGE SCALE GENOMIC DNA]</scope>
    <source>
        <strain evidence="2 3">CCFEE 5522</strain>
    </source>
</reference>
<keyword evidence="3" id="KW-1185">Reference proteome</keyword>
<dbReference type="EMBL" id="JAVFHQ010000034">
    <property type="protein sequence ID" value="KAK4543176.1"/>
    <property type="molecule type" value="Genomic_DNA"/>
</dbReference>
<proteinExistence type="predicted"/>
<comment type="caution">
    <text evidence="2">The sequence shown here is derived from an EMBL/GenBank/DDBJ whole genome shotgun (WGS) entry which is preliminary data.</text>
</comment>
<sequence length="105" mass="11621">MSSRYGALARELRSEALFLTFVDHATTSVADHEVKSPRRTGPRAPLKGHLLKQHTIQIDSSSDDRTVDRRLANGASNKQVTGPMKGTDAELDRQQNPIRGFPALR</sequence>
<evidence type="ECO:0000313" key="3">
    <source>
        <dbReference type="Proteomes" id="UP001324427"/>
    </source>
</evidence>
<feature type="compositionally biased region" description="Basic and acidic residues" evidence="1">
    <location>
        <begin position="62"/>
        <end position="71"/>
    </location>
</feature>
<protein>
    <submittedName>
        <fullName evidence="2">Uncharacterized protein</fullName>
    </submittedName>
</protein>
<evidence type="ECO:0000313" key="2">
    <source>
        <dbReference type="EMBL" id="KAK4543176.1"/>
    </source>
</evidence>
<accession>A0AAV9JDV4</accession>